<feature type="domain" description="Xylanolytic transcriptional activator regulatory" evidence="4">
    <location>
        <begin position="343"/>
        <end position="418"/>
    </location>
</feature>
<protein>
    <submittedName>
        <fullName evidence="5">Zn 2cys6 transcription factor</fullName>
    </submittedName>
</protein>
<organism evidence="5 6">
    <name type="scientific">Fusarium acuminatum</name>
    <dbReference type="NCBI Taxonomy" id="5515"/>
    <lineage>
        <taxon>Eukaryota</taxon>
        <taxon>Fungi</taxon>
        <taxon>Dikarya</taxon>
        <taxon>Ascomycota</taxon>
        <taxon>Pezizomycotina</taxon>
        <taxon>Sordariomycetes</taxon>
        <taxon>Hypocreomycetidae</taxon>
        <taxon>Hypocreales</taxon>
        <taxon>Nectriaceae</taxon>
        <taxon>Fusarium</taxon>
        <taxon>Fusarium tricinctum species complex</taxon>
    </lineage>
</organism>
<sequence length="628" mass="69217">MDLPQRALPRHAHHQHQHQHQPPSLSNPSPSHLPPQHSASAYSPGPVASHPTLPLPGTHPPSSALTPGSASTSPASISHRLPSASASSTSRHPTGDYPDAEDPDASTTLDGDEPPKKKQKRNKPTLETTRSAANGRRMTKPPKKKSSSSGKSPIPNIADRGMSNDPRATSRGAVALSIGLLSNVPYSLPTASNVFGIGSEHPFANYWTCEGGLPEVISVLPDKIQADILLSRYFECVDPVYPMIHRQTFYADYEHFWQMNQQEKTDTDPSFIALIFVMLALGTQFVTSTTASQERKQTAEFYASASNQALRIASYLSSASLRSIQAMVLLVYFLINDNHASDGWAFAGILIRQAYAMGLHRDPNIVTPNATLFEKQQRRKVWQAVLLQDTFLTVLLSLPPSATHTDVSVEDLLDDGSSIANSDPTDTAYIRGSWTLANLVQETICSPRSLDLPICTTARHKSKLIADFRAVYRSFPDVFRSWDPDSITALAKTNKRVVRQTLFLTSNYFHNLMLVHASESPDVPVNVRGTLEAAHDAITAFFLLFTLLEIEARVWWVFNHRAFLEALCIGNVLKEATREPGGAEMMARDPLLVRAKADITRMIQIMQVMGEDSEVARTRVQVLSDFLT</sequence>
<feature type="compositionally biased region" description="Basic residues" evidence="3">
    <location>
        <begin position="137"/>
        <end position="146"/>
    </location>
</feature>
<reference evidence="5 6" key="1">
    <citation type="submission" date="2024-04" db="EMBL/GenBank/DDBJ databases">
        <title>Complete genome sequence of Fusarium acuminatum.</title>
        <authorList>
            <person name="Lan B."/>
        </authorList>
    </citation>
    <scope>NUCLEOTIDE SEQUENCE [LARGE SCALE GENOMIC DNA]</scope>
    <source>
        <strain evidence="5">1A</strain>
    </source>
</reference>
<feature type="region of interest" description="Disordered" evidence="3">
    <location>
        <begin position="1"/>
        <end position="168"/>
    </location>
</feature>
<dbReference type="CDD" id="cd12148">
    <property type="entry name" value="fungal_TF_MHR"/>
    <property type="match status" value="1"/>
</dbReference>
<evidence type="ECO:0000256" key="1">
    <source>
        <dbReference type="ARBA" id="ARBA00004123"/>
    </source>
</evidence>
<dbReference type="PANTHER" id="PTHR31001">
    <property type="entry name" value="UNCHARACTERIZED TRANSCRIPTIONAL REGULATORY PROTEIN"/>
    <property type="match status" value="1"/>
</dbReference>
<dbReference type="Pfam" id="PF04082">
    <property type="entry name" value="Fungal_trans"/>
    <property type="match status" value="1"/>
</dbReference>
<dbReference type="EMBL" id="CP151260">
    <property type="protein sequence ID" value="WZH41510.1"/>
    <property type="molecule type" value="Genomic_DNA"/>
</dbReference>
<dbReference type="SMART" id="SM00906">
    <property type="entry name" value="Fungal_trans"/>
    <property type="match status" value="1"/>
</dbReference>
<comment type="subcellular location">
    <subcellularLocation>
        <location evidence="1">Nucleus</location>
    </subcellularLocation>
</comment>
<dbReference type="Proteomes" id="UP001489902">
    <property type="component" value="Chromosome 1"/>
</dbReference>
<feature type="compositionally biased region" description="Basic residues" evidence="3">
    <location>
        <begin position="8"/>
        <end position="19"/>
    </location>
</feature>
<evidence type="ECO:0000256" key="2">
    <source>
        <dbReference type="ARBA" id="ARBA00023242"/>
    </source>
</evidence>
<proteinExistence type="predicted"/>
<feature type="compositionally biased region" description="Low complexity" evidence="3">
    <location>
        <begin position="20"/>
        <end position="41"/>
    </location>
</feature>
<gene>
    <name evidence="5" type="ORF">QYS62_002458</name>
</gene>
<accession>A0ABZ2WM64</accession>
<dbReference type="InterPro" id="IPR050613">
    <property type="entry name" value="Sec_Metabolite_Reg"/>
</dbReference>
<feature type="compositionally biased region" description="Polar residues" evidence="3">
    <location>
        <begin position="63"/>
        <end position="76"/>
    </location>
</feature>
<name>A0ABZ2WM64_9HYPO</name>
<evidence type="ECO:0000313" key="6">
    <source>
        <dbReference type="Proteomes" id="UP001489902"/>
    </source>
</evidence>
<evidence type="ECO:0000313" key="5">
    <source>
        <dbReference type="EMBL" id="WZH41510.1"/>
    </source>
</evidence>
<evidence type="ECO:0000259" key="4">
    <source>
        <dbReference type="SMART" id="SM00906"/>
    </source>
</evidence>
<dbReference type="InterPro" id="IPR007219">
    <property type="entry name" value="XnlR_reg_dom"/>
</dbReference>
<keyword evidence="2" id="KW-0539">Nucleus</keyword>
<keyword evidence="6" id="KW-1185">Reference proteome</keyword>
<evidence type="ECO:0000256" key="3">
    <source>
        <dbReference type="SAM" id="MobiDB-lite"/>
    </source>
</evidence>
<dbReference type="PANTHER" id="PTHR31001:SF81">
    <property type="entry name" value="ZN(II)2CYS6 TRANSCRIPTION FACTOR"/>
    <property type="match status" value="1"/>
</dbReference>